<evidence type="ECO:0000256" key="4">
    <source>
        <dbReference type="ARBA" id="ARBA00023242"/>
    </source>
</evidence>
<accession>W9Z1W6</accession>
<dbReference type="SUPFAM" id="SSF57701">
    <property type="entry name" value="Zn2/Cys6 DNA-binding domain"/>
    <property type="match status" value="1"/>
</dbReference>
<dbReference type="Pfam" id="PF00172">
    <property type="entry name" value="Zn_clus"/>
    <property type="match status" value="1"/>
</dbReference>
<feature type="region of interest" description="Disordered" evidence="5">
    <location>
        <begin position="1"/>
        <end position="25"/>
    </location>
</feature>
<gene>
    <name evidence="7" type="ORF">A1O1_00688</name>
</gene>
<feature type="region of interest" description="Disordered" evidence="5">
    <location>
        <begin position="91"/>
        <end position="114"/>
    </location>
</feature>
<organism evidence="7 8">
    <name type="scientific">Capronia coronata CBS 617.96</name>
    <dbReference type="NCBI Taxonomy" id="1182541"/>
    <lineage>
        <taxon>Eukaryota</taxon>
        <taxon>Fungi</taxon>
        <taxon>Dikarya</taxon>
        <taxon>Ascomycota</taxon>
        <taxon>Pezizomycotina</taxon>
        <taxon>Eurotiomycetes</taxon>
        <taxon>Chaetothyriomycetidae</taxon>
        <taxon>Chaetothyriales</taxon>
        <taxon>Herpotrichiellaceae</taxon>
        <taxon>Capronia</taxon>
    </lineage>
</organism>
<proteinExistence type="predicted"/>
<dbReference type="CDD" id="cd00067">
    <property type="entry name" value="GAL4"/>
    <property type="match status" value="1"/>
</dbReference>
<keyword evidence="8" id="KW-1185">Reference proteome</keyword>
<dbReference type="GO" id="GO:0008270">
    <property type="term" value="F:zinc ion binding"/>
    <property type="evidence" value="ECO:0007669"/>
    <property type="project" value="InterPro"/>
</dbReference>
<keyword evidence="3" id="KW-0804">Transcription</keyword>
<dbReference type="CDD" id="cd12148">
    <property type="entry name" value="fungal_TF_MHR"/>
    <property type="match status" value="1"/>
</dbReference>
<dbReference type="Gene3D" id="4.10.240.10">
    <property type="entry name" value="Zn(2)-C6 fungal-type DNA-binding domain"/>
    <property type="match status" value="1"/>
</dbReference>
<evidence type="ECO:0000256" key="5">
    <source>
        <dbReference type="SAM" id="MobiDB-lite"/>
    </source>
</evidence>
<dbReference type="PROSITE" id="PS50048">
    <property type="entry name" value="ZN2_CY6_FUNGAL_2"/>
    <property type="match status" value="1"/>
</dbReference>
<dbReference type="HOGENOM" id="CLU_014025_0_0_1"/>
<dbReference type="PANTHER" id="PTHR47785:SF6">
    <property type="entry name" value="ZN(II)2CYS6 TRANSCRIPTION FACTOR (EUROFUNG)"/>
    <property type="match status" value="1"/>
</dbReference>
<dbReference type="InterPro" id="IPR001138">
    <property type="entry name" value="Zn2Cys6_DnaBD"/>
</dbReference>
<evidence type="ECO:0000256" key="3">
    <source>
        <dbReference type="ARBA" id="ARBA00023163"/>
    </source>
</evidence>
<dbReference type="STRING" id="1182541.W9Z1W6"/>
<dbReference type="PROSITE" id="PS00463">
    <property type="entry name" value="ZN2_CY6_FUNGAL_1"/>
    <property type="match status" value="1"/>
</dbReference>
<name>W9Z1W6_9EURO</name>
<feature type="region of interest" description="Disordered" evidence="5">
    <location>
        <begin position="129"/>
        <end position="149"/>
    </location>
</feature>
<reference evidence="7 8" key="1">
    <citation type="submission" date="2013-03" db="EMBL/GenBank/DDBJ databases">
        <title>The Genome Sequence of Capronia coronata CBS 617.96.</title>
        <authorList>
            <consortium name="The Broad Institute Genomics Platform"/>
            <person name="Cuomo C."/>
            <person name="de Hoog S."/>
            <person name="Gorbushina A."/>
            <person name="Walker B."/>
            <person name="Young S.K."/>
            <person name="Zeng Q."/>
            <person name="Gargeya S."/>
            <person name="Fitzgerald M."/>
            <person name="Haas B."/>
            <person name="Abouelleil A."/>
            <person name="Allen A.W."/>
            <person name="Alvarado L."/>
            <person name="Arachchi H.M."/>
            <person name="Berlin A.M."/>
            <person name="Chapman S.B."/>
            <person name="Gainer-Dewar J."/>
            <person name="Goldberg J."/>
            <person name="Griggs A."/>
            <person name="Gujja S."/>
            <person name="Hansen M."/>
            <person name="Howarth C."/>
            <person name="Imamovic A."/>
            <person name="Ireland A."/>
            <person name="Larimer J."/>
            <person name="McCowan C."/>
            <person name="Murphy C."/>
            <person name="Pearson M."/>
            <person name="Poon T.W."/>
            <person name="Priest M."/>
            <person name="Roberts A."/>
            <person name="Saif S."/>
            <person name="Shea T."/>
            <person name="Sisk P."/>
            <person name="Sykes S."/>
            <person name="Wortman J."/>
            <person name="Nusbaum C."/>
            <person name="Birren B."/>
        </authorList>
    </citation>
    <scope>NUCLEOTIDE SEQUENCE [LARGE SCALE GENOMIC DNA]</scope>
    <source>
        <strain evidence="7 8">CBS 617.96</strain>
    </source>
</reference>
<dbReference type="Proteomes" id="UP000019484">
    <property type="component" value="Unassembled WGS sequence"/>
</dbReference>
<evidence type="ECO:0000256" key="2">
    <source>
        <dbReference type="ARBA" id="ARBA00023125"/>
    </source>
</evidence>
<dbReference type="InterPro" id="IPR053181">
    <property type="entry name" value="EcdB-like_regulator"/>
</dbReference>
<keyword evidence="4" id="KW-0539">Nucleus</keyword>
<dbReference type="PANTHER" id="PTHR47785">
    <property type="entry name" value="ZN(II)2CYS6 TRANSCRIPTION FACTOR (EUROFUNG)-RELATED-RELATED"/>
    <property type="match status" value="1"/>
</dbReference>
<dbReference type="EMBL" id="AMWN01000001">
    <property type="protein sequence ID" value="EXJ95566.1"/>
    <property type="molecule type" value="Genomic_DNA"/>
</dbReference>
<feature type="compositionally biased region" description="Pro residues" evidence="5">
    <location>
        <begin position="134"/>
        <end position="144"/>
    </location>
</feature>
<keyword evidence="2" id="KW-0238">DNA-binding</keyword>
<evidence type="ECO:0000313" key="7">
    <source>
        <dbReference type="EMBL" id="EXJ95566.1"/>
    </source>
</evidence>
<dbReference type="GeneID" id="19155594"/>
<dbReference type="RefSeq" id="XP_007719795.1">
    <property type="nucleotide sequence ID" value="XM_007721605.1"/>
</dbReference>
<dbReference type="InterPro" id="IPR036864">
    <property type="entry name" value="Zn2-C6_fun-type_DNA-bd_sf"/>
</dbReference>
<comment type="caution">
    <text evidence="7">The sequence shown here is derived from an EMBL/GenBank/DDBJ whole genome shotgun (WGS) entry which is preliminary data.</text>
</comment>
<evidence type="ECO:0000259" key="6">
    <source>
        <dbReference type="PROSITE" id="PS50048"/>
    </source>
</evidence>
<dbReference type="eggNOG" id="ENOG502QVHD">
    <property type="taxonomic scope" value="Eukaryota"/>
</dbReference>
<dbReference type="AlphaFoldDB" id="W9Z1W6"/>
<dbReference type="GO" id="GO:0003677">
    <property type="term" value="F:DNA binding"/>
    <property type="evidence" value="ECO:0007669"/>
    <property type="project" value="UniProtKB-KW"/>
</dbReference>
<evidence type="ECO:0000313" key="8">
    <source>
        <dbReference type="Proteomes" id="UP000019484"/>
    </source>
</evidence>
<protein>
    <recommendedName>
        <fullName evidence="6">Zn(2)-C6 fungal-type domain-containing protein</fullName>
    </recommendedName>
</protein>
<sequence>MGDEGPDSFLSRENSHDAESRPGKRQRTFIARQACEACRAKKTRCDEDMPCSLCRSLGIECTYAERKPTKNEISMSMIFNTLKRMESKIDHLSVPESPVPRQGSESIRSDPGRPLVESPYRMEAPMSIASITSPPAPSAGPPTQSPDRLSFSAHQTVHWPGIVATLPNSLASAAQSLERSYPTLLESGRPQLDPIIPAQASFPGGDWLASLGLSCVKDLSNAYFDTFNRVYPFVDRDYYFLSTLAVVVREGFGYDIESCLVLNVMAMGCMGLRSFEEGGFDTAGHPPISPIVRNIMDEEIPGLSFFNEARRRVGFCLTERDIQSCQYYLVSALFFAQLMRPVDEWMMTNRAAVTCTAFFKCPPEPHDEWLADMQSRLFWTALVLETVIVQELELPPSRLKDWEDVVPLPKFTIYPYADKSRPRNADDSYYHYHFLAQIAHRIILSRIRDELYYSNPSATLADELRHQLDQWRDNLPAALHWTSEGEDQTFDSPANAIVVTLLQARNRISRFHLGRPFLYKAIQKPTSVSETDLKVCSEALQYAMDWPLALDVCARMKSFMPLKYFGSGQMFGQLFIFHAFKNSPNPRIREILPMGYEVWCTRMLRFMAELVESSPTLSKDFELLSALYHLAEA</sequence>
<dbReference type="GO" id="GO:0000981">
    <property type="term" value="F:DNA-binding transcription factor activity, RNA polymerase II-specific"/>
    <property type="evidence" value="ECO:0007669"/>
    <property type="project" value="InterPro"/>
</dbReference>
<dbReference type="OrthoDB" id="6133115at2759"/>
<keyword evidence="1" id="KW-0805">Transcription regulation</keyword>
<evidence type="ECO:0000256" key="1">
    <source>
        <dbReference type="ARBA" id="ARBA00023015"/>
    </source>
</evidence>
<dbReference type="SMART" id="SM00066">
    <property type="entry name" value="GAL4"/>
    <property type="match status" value="1"/>
</dbReference>
<feature type="domain" description="Zn(2)-C6 fungal-type" evidence="6">
    <location>
        <begin position="34"/>
        <end position="63"/>
    </location>
</feature>
<feature type="compositionally biased region" description="Basic and acidic residues" evidence="5">
    <location>
        <begin position="13"/>
        <end position="22"/>
    </location>
</feature>